<evidence type="ECO:0000256" key="10">
    <source>
        <dbReference type="RuleBase" id="RU365028"/>
    </source>
</evidence>
<feature type="transmembrane region" description="Helical" evidence="10">
    <location>
        <begin position="405"/>
        <end position="424"/>
    </location>
</feature>
<feature type="domain" description="Sodium/calcium exchanger membrane region" evidence="12">
    <location>
        <begin position="307"/>
        <end position="448"/>
    </location>
</feature>
<name>A0AAV9WIJ0_9PEZI</name>
<dbReference type="Pfam" id="PF01699">
    <property type="entry name" value="Na_Ca_ex"/>
    <property type="match status" value="2"/>
</dbReference>
<evidence type="ECO:0000256" key="5">
    <source>
        <dbReference type="ARBA" id="ARBA00022692"/>
    </source>
</evidence>
<comment type="caution">
    <text evidence="10">Lacks conserved residue(s) required for the propagation of feature annotation.</text>
</comment>
<evidence type="ECO:0000256" key="4">
    <source>
        <dbReference type="ARBA" id="ARBA00022568"/>
    </source>
</evidence>
<keyword evidence="9 10" id="KW-0472">Membrane</keyword>
<feature type="transmembrane region" description="Helical" evidence="10">
    <location>
        <begin position="113"/>
        <end position="132"/>
    </location>
</feature>
<dbReference type="EMBL" id="JAVHJL010000003">
    <property type="protein sequence ID" value="KAK6506668.1"/>
    <property type="molecule type" value="Genomic_DNA"/>
</dbReference>
<evidence type="ECO:0000256" key="9">
    <source>
        <dbReference type="ARBA" id="ARBA00023136"/>
    </source>
</evidence>
<feature type="transmembrane region" description="Helical" evidence="10">
    <location>
        <begin position="173"/>
        <end position="197"/>
    </location>
</feature>
<dbReference type="Proteomes" id="UP001370758">
    <property type="component" value="Unassembled WGS sequence"/>
</dbReference>
<keyword evidence="7 10" id="KW-1133">Transmembrane helix</keyword>
<dbReference type="GO" id="GO:0015369">
    <property type="term" value="F:calcium:proton antiporter activity"/>
    <property type="evidence" value="ECO:0007669"/>
    <property type="project" value="UniProtKB-UniRule"/>
</dbReference>
<dbReference type="AlphaFoldDB" id="A0AAV9WIJ0"/>
<evidence type="ECO:0000256" key="1">
    <source>
        <dbReference type="ARBA" id="ARBA00004127"/>
    </source>
</evidence>
<comment type="function">
    <text evidence="10">Has a role in promoting intracellular calcium ion sequestration via the exchange of calcium ions for hydrogen ions across the vacuolar membrane. Involved also in manganese ion homeostasis via its uptake into the vacuole.</text>
</comment>
<keyword evidence="5 10" id="KW-0812">Transmembrane</keyword>
<feature type="domain" description="Sodium/calcium exchanger membrane region" evidence="12">
    <location>
        <begin position="113"/>
        <end position="273"/>
    </location>
</feature>
<feature type="transmembrane region" description="Helical" evidence="10">
    <location>
        <begin position="430"/>
        <end position="449"/>
    </location>
</feature>
<comment type="subcellular location">
    <subcellularLocation>
        <location evidence="1">Endomembrane system</location>
        <topology evidence="1">Multi-pass membrane protein</topology>
    </subcellularLocation>
    <subcellularLocation>
        <location evidence="10">Vacuole membrane</location>
    </subcellularLocation>
</comment>
<keyword evidence="10" id="KW-0926">Vacuole</keyword>
<keyword evidence="3 10" id="KW-0813">Transport</keyword>
<evidence type="ECO:0000313" key="13">
    <source>
        <dbReference type="EMBL" id="KAK6506668.1"/>
    </source>
</evidence>
<reference evidence="13 14" key="1">
    <citation type="submission" date="2023-08" db="EMBL/GenBank/DDBJ databases">
        <authorList>
            <person name="Palmer J.M."/>
        </authorList>
    </citation>
    <scope>NUCLEOTIDE SEQUENCE [LARGE SCALE GENOMIC DNA]</scope>
    <source>
        <strain evidence="13 14">TWF481</strain>
    </source>
</reference>
<accession>A0AAV9WIJ0</accession>
<dbReference type="InterPro" id="IPR004798">
    <property type="entry name" value="CAX-like"/>
</dbReference>
<gene>
    <name evidence="13" type="ORF">TWF481_005127</name>
</gene>
<dbReference type="GO" id="GO:0006874">
    <property type="term" value="P:intracellular calcium ion homeostasis"/>
    <property type="evidence" value="ECO:0007669"/>
    <property type="project" value="TreeGrafter"/>
</dbReference>
<evidence type="ECO:0000256" key="11">
    <source>
        <dbReference type="SAM" id="MobiDB-lite"/>
    </source>
</evidence>
<comment type="caution">
    <text evidence="13">The sequence shown here is derived from an EMBL/GenBank/DDBJ whole genome shotgun (WGS) entry which is preliminary data.</text>
</comment>
<keyword evidence="10" id="KW-0050">Antiport</keyword>
<evidence type="ECO:0000256" key="3">
    <source>
        <dbReference type="ARBA" id="ARBA00022448"/>
    </source>
</evidence>
<dbReference type="Gene3D" id="1.20.1420.30">
    <property type="entry name" value="NCX, central ion-binding region"/>
    <property type="match status" value="1"/>
</dbReference>
<protein>
    <recommendedName>
        <fullName evidence="10">Vacuolar calcium ion transporter</fullName>
    </recommendedName>
</protein>
<feature type="transmembrane region" description="Helical" evidence="10">
    <location>
        <begin position="371"/>
        <end position="393"/>
    </location>
</feature>
<dbReference type="InterPro" id="IPR004837">
    <property type="entry name" value="NaCa_Exmemb"/>
</dbReference>
<dbReference type="NCBIfam" id="TIGR00378">
    <property type="entry name" value="cax"/>
    <property type="match status" value="1"/>
</dbReference>
<keyword evidence="4 10" id="KW-0109">Calcium transport</keyword>
<dbReference type="PANTHER" id="PTHR31503:SF14">
    <property type="entry name" value="VACUOLAR CALCIUM ION TRANSPORTER"/>
    <property type="match status" value="1"/>
</dbReference>
<feature type="transmembrane region" description="Helical" evidence="10">
    <location>
        <begin position="303"/>
        <end position="325"/>
    </location>
</feature>
<evidence type="ECO:0000256" key="6">
    <source>
        <dbReference type="ARBA" id="ARBA00022837"/>
    </source>
</evidence>
<organism evidence="13 14">
    <name type="scientific">Arthrobotrys musiformis</name>
    <dbReference type="NCBI Taxonomy" id="47236"/>
    <lineage>
        <taxon>Eukaryota</taxon>
        <taxon>Fungi</taxon>
        <taxon>Dikarya</taxon>
        <taxon>Ascomycota</taxon>
        <taxon>Pezizomycotina</taxon>
        <taxon>Orbiliomycetes</taxon>
        <taxon>Orbiliales</taxon>
        <taxon>Orbiliaceae</taxon>
        <taxon>Arthrobotrys</taxon>
    </lineage>
</organism>
<comment type="similarity">
    <text evidence="2 10">Belongs to the Ca(2+):cation antiporter (CaCA) (TC 2.A.19) family.</text>
</comment>
<dbReference type="InterPro" id="IPR004713">
    <property type="entry name" value="CaH_exchang"/>
</dbReference>
<dbReference type="GO" id="GO:0000329">
    <property type="term" value="C:fungal-type vacuole membrane"/>
    <property type="evidence" value="ECO:0007669"/>
    <property type="project" value="TreeGrafter"/>
</dbReference>
<evidence type="ECO:0000256" key="2">
    <source>
        <dbReference type="ARBA" id="ARBA00008170"/>
    </source>
</evidence>
<feature type="transmembrane region" description="Helical" evidence="10">
    <location>
        <begin position="252"/>
        <end position="271"/>
    </location>
</feature>
<sequence length="499" mass="55282">MSKGRGISVDVSEPEKAWRPDSQYGEVSPTGGEFPRDGEETVGFWRVATKTADDNHAERIAEGIPNPFRFHPLKMLMITAKSTSRLSSYTHILLPAIPAGIVMWYTSRNKSPILVFIFNFIAMIPSGNLLAFGSGELQHRLPKVWGASLEIFTGAIVEIIICLILLIDRQFDVVRAALLGSMFANLLLISGACFLAGGIAWKEQKIATYVIEVSSAALLVSAVGMVGPSLFFQTIHYRKDVAEHRAEMRVLRVSRVVSIGLLFSYICFLFFQLHTHSSGFHHVLERAESVYVGKKQYRKKLSVLEALFISCVGLVCVSFCAYFLVREIPGIVEEQEVSELFMGLILVPLIEKTSEHLTALNQAWDNQIDLAIYHCLGSTIQTALLVTPLIVMVGWAMNLEMDLNFQLFVALSLLFAILVVGNFMRDGKTHWLKGIFLLMVYYVLAVAAFNDPNEKKEAWGMVVREGVEAAHADHLAHAAGTAAATAAAHLEDKRSLFGF</sequence>
<feature type="region of interest" description="Disordered" evidence="11">
    <location>
        <begin position="1"/>
        <end position="37"/>
    </location>
</feature>
<dbReference type="PANTHER" id="PTHR31503">
    <property type="entry name" value="VACUOLAR CALCIUM ION TRANSPORTER"/>
    <property type="match status" value="1"/>
</dbReference>
<dbReference type="InterPro" id="IPR044880">
    <property type="entry name" value="NCX_ion-bd_dom_sf"/>
</dbReference>
<dbReference type="GO" id="GO:0012505">
    <property type="term" value="C:endomembrane system"/>
    <property type="evidence" value="ECO:0007669"/>
    <property type="project" value="UniProtKB-SubCell"/>
</dbReference>
<proteinExistence type="inferred from homology"/>
<evidence type="ECO:0000256" key="8">
    <source>
        <dbReference type="ARBA" id="ARBA00023065"/>
    </source>
</evidence>
<keyword evidence="8 10" id="KW-0406">Ion transport</keyword>
<keyword evidence="14" id="KW-1185">Reference proteome</keyword>
<feature type="transmembrane region" description="Helical" evidence="10">
    <location>
        <begin position="144"/>
        <end position="167"/>
    </location>
</feature>
<evidence type="ECO:0000313" key="14">
    <source>
        <dbReference type="Proteomes" id="UP001370758"/>
    </source>
</evidence>
<evidence type="ECO:0000259" key="12">
    <source>
        <dbReference type="Pfam" id="PF01699"/>
    </source>
</evidence>
<feature type="transmembrane region" description="Helical" evidence="10">
    <location>
        <begin position="209"/>
        <end position="232"/>
    </location>
</feature>
<evidence type="ECO:0000256" key="7">
    <source>
        <dbReference type="ARBA" id="ARBA00022989"/>
    </source>
</evidence>
<keyword evidence="6 10" id="KW-0106">Calcium</keyword>